<feature type="region of interest" description="Disordered" evidence="1">
    <location>
        <begin position="197"/>
        <end position="220"/>
    </location>
</feature>
<protein>
    <submittedName>
        <fullName evidence="2">Uncharacterized protein</fullName>
    </submittedName>
</protein>
<dbReference type="EMBL" id="CAJOBJ010362839">
    <property type="protein sequence ID" value="CAF5219218.1"/>
    <property type="molecule type" value="Genomic_DNA"/>
</dbReference>
<gene>
    <name evidence="2" type="ORF">GIL414_LOCUS83365</name>
</gene>
<comment type="caution">
    <text evidence="2">The sequence shown here is derived from an EMBL/GenBank/DDBJ whole genome shotgun (WGS) entry which is preliminary data.</text>
</comment>
<organism evidence="2 3">
    <name type="scientific">Rotaria magnacalcarata</name>
    <dbReference type="NCBI Taxonomy" id="392030"/>
    <lineage>
        <taxon>Eukaryota</taxon>
        <taxon>Metazoa</taxon>
        <taxon>Spiralia</taxon>
        <taxon>Gnathifera</taxon>
        <taxon>Rotifera</taxon>
        <taxon>Eurotatoria</taxon>
        <taxon>Bdelloidea</taxon>
        <taxon>Philodinida</taxon>
        <taxon>Philodinidae</taxon>
        <taxon>Rotaria</taxon>
    </lineage>
</organism>
<evidence type="ECO:0000313" key="2">
    <source>
        <dbReference type="EMBL" id="CAF5219218.1"/>
    </source>
</evidence>
<feature type="compositionally biased region" description="Basic residues" evidence="1">
    <location>
        <begin position="200"/>
        <end position="209"/>
    </location>
</feature>
<reference evidence="2" key="1">
    <citation type="submission" date="2021-02" db="EMBL/GenBank/DDBJ databases">
        <authorList>
            <person name="Nowell W R."/>
        </authorList>
    </citation>
    <scope>NUCLEOTIDE SEQUENCE</scope>
</reference>
<evidence type="ECO:0000256" key="1">
    <source>
        <dbReference type="SAM" id="MobiDB-lite"/>
    </source>
</evidence>
<sequence>DTVPILDNENPPTSENTASEYEQEILNSYNTLAANIDFSQYVGDEQWHLMHLPKSARVESKSLMRKILPGGHNKDEKQAKKPAAPKGSVFNRIRATVNTLVGDENNLIFGEQSKYEMVTYEEEDDEVDTDDLNRYAQKLREREDQDREINPEFLVIGNGKAVYGVLEADTDGKVKLASRKPIYDRFADQTINEQTEKKKLLSRLKHPFGRNKDKDGKESK</sequence>
<feature type="compositionally biased region" description="Basic and acidic residues" evidence="1">
    <location>
        <begin position="210"/>
        <end position="220"/>
    </location>
</feature>
<feature type="non-terminal residue" evidence="2">
    <location>
        <position position="1"/>
    </location>
</feature>
<name>A0A8S3JLN3_9BILA</name>
<proteinExistence type="predicted"/>
<feature type="non-terminal residue" evidence="2">
    <location>
        <position position="220"/>
    </location>
</feature>
<dbReference type="Proteomes" id="UP000681720">
    <property type="component" value="Unassembled WGS sequence"/>
</dbReference>
<accession>A0A8S3JLN3</accession>
<evidence type="ECO:0000313" key="3">
    <source>
        <dbReference type="Proteomes" id="UP000681720"/>
    </source>
</evidence>
<dbReference type="AlphaFoldDB" id="A0A8S3JLN3"/>